<keyword evidence="3" id="KW-0813">Transport</keyword>
<dbReference type="PANTHER" id="PTHR10778">
    <property type="entry name" value="SOLUTE CARRIER FAMILY 35 MEMBER B"/>
    <property type="match status" value="1"/>
</dbReference>
<evidence type="ECO:0000256" key="5">
    <source>
        <dbReference type="ARBA" id="ARBA00022692"/>
    </source>
</evidence>
<feature type="transmembrane region" description="Helical" evidence="8">
    <location>
        <begin position="41"/>
        <end position="62"/>
    </location>
</feature>
<dbReference type="GO" id="GO:0000139">
    <property type="term" value="C:Golgi membrane"/>
    <property type="evidence" value="ECO:0007669"/>
    <property type="project" value="TreeGrafter"/>
</dbReference>
<evidence type="ECO:0000256" key="4">
    <source>
        <dbReference type="ARBA" id="ARBA00022597"/>
    </source>
</evidence>
<dbReference type="Pfam" id="PF08449">
    <property type="entry name" value="UAA"/>
    <property type="match status" value="1"/>
</dbReference>
<sequence>MLKGLLINAQEGLLFFRVYLKIVIIFFIVNFCNNTSIRCDIYFPLFIIFKSGSLFANMTLGTFLRGRTYTVKKIVAVLTVTGGIIMFTMASYDSRPISTSELQFFDIPPFCIGIVLLTLALLLSAYLGICQEDMYRTYGKHAKQSMFMVHTLSIPIYLILGDEISDAIRAANNTESLTVFDYDLCIPTAWANIIAICVLQYICIDNVYRLTAITTSLNVTMVTSIRKFISLLISFVAIGNPYNILHFFGAFLVFIGSIMFFAVFIETTINTKHYFTFGYGVIYENELRPQVNITLNLALM</sequence>
<proteinExistence type="inferred from homology"/>
<feature type="transmembrane region" description="Helical" evidence="8">
    <location>
        <begin position="180"/>
        <end position="204"/>
    </location>
</feature>
<evidence type="ECO:0000256" key="8">
    <source>
        <dbReference type="SAM" id="Phobius"/>
    </source>
</evidence>
<keyword evidence="5 8" id="KW-0812">Transmembrane</keyword>
<reference evidence="9 10" key="1">
    <citation type="submission" date="2018-11" db="EMBL/GenBank/DDBJ databases">
        <authorList>
            <consortium name="Pathogen Informatics"/>
        </authorList>
    </citation>
    <scope>NUCLEOTIDE SEQUENCE [LARGE SCALE GENOMIC DNA]</scope>
</reference>
<keyword evidence="4" id="KW-0762">Sugar transport</keyword>
<evidence type="ECO:0008006" key="11">
    <source>
        <dbReference type="Google" id="ProtNLM"/>
    </source>
</evidence>
<gene>
    <name evidence="9" type="ORF">SVUK_LOCUS13418</name>
</gene>
<feature type="transmembrane region" description="Helical" evidence="8">
    <location>
        <begin position="216"/>
        <end position="238"/>
    </location>
</feature>
<dbReference type="PANTHER" id="PTHR10778:SF4">
    <property type="entry name" value="NUCLEOTIDE SUGAR TRANSPORTER SLC35B4"/>
    <property type="match status" value="1"/>
</dbReference>
<comment type="similarity">
    <text evidence="2">Belongs to the nucleotide-sugar transporter family. SLC35B subfamily.</text>
</comment>
<dbReference type="GO" id="GO:0005464">
    <property type="term" value="F:UDP-xylose transmembrane transporter activity"/>
    <property type="evidence" value="ECO:0007669"/>
    <property type="project" value="TreeGrafter"/>
</dbReference>
<evidence type="ECO:0000256" key="3">
    <source>
        <dbReference type="ARBA" id="ARBA00022448"/>
    </source>
</evidence>
<evidence type="ECO:0000256" key="6">
    <source>
        <dbReference type="ARBA" id="ARBA00022989"/>
    </source>
</evidence>
<feature type="transmembrane region" description="Helical" evidence="8">
    <location>
        <begin position="12"/>
        <end position="29"/>
    </location>
</feature>
<evidence type="ECO:0000256" key="7">
    <source>
        <dbReference type="ARBA" id="ARBA00023136"/>
    </source>
</evidence>
<evidence type="ECO:0000313" key="9">
    <source>
        <dbReference type="EMBL" id="VDM78420.1"/>
    </source>
</evidence>
<organism evidence="9 10">
    <name type="scientific">Strongylus vulgaris</name>
    <name type="common">Blood worm</name>
    <dbReference type="NCBI Taxonomy" id="40348"/>
    <lineage>
        <taxon>Eukaryota</taxon>
        <taxon>Metazoa</taxon>
        <taxon>Ecdysozoa</taxon>
        <taxon>Nematoda</taxon>
        <taxon>Chromadorea</taxon>
        <taxon>Rhabditida</taxon>
        <taxon>Rhabditina</taxon>
        <taxon>Rhabditomorpha</taxon>
        <taxon>Strongyloidea</taxon>
        <taxon>Strongylidae</taxon>
        <taxon>Strongylus</taxon>
    </lineage>
</organism>
<dbReference type="GO" id="GO:0005789">
    <property type="term" value="C:endoplasmic reticulum membrane"/>
    <property type="evidence" value="ECO:0007669"/>
    <property type="project" value="TreeGrafter"/>
</dbReference>
<dbReference type="EMBL" id="UYYB01101899">
    <property type="protein sequence ID" value="VDM78420.1"/>
    <property type="molecule type" value="Genomic_DNA"/>
</dbReference>
<protein>
    <recommendedName>
        <fullName evidence="11">Sugar phosphate transporter domain-containing protein</fullName>
    </recommendedName>
</protein>
<feature type="transmembrane region" description="Helical" evidence="8">
    <location>
        <begin position="244"/>
        <end position="265"/>
    </location>
</feature>
<evidence type="ECO:0000256" key="1">
    <source>
        <dbReference type="ARBA" id="ARBA00004127"/>
    </source>
</evidence>
<feature type="transmembrane region" description="Helical" evidence="8">
    <location>
        <begin position="74"/>
        <end position="92"/>
    </location>
</feature>
<keyword evidence="6 8" id="KW-1133">Transmembrane helix</keyword>
<keyword evidence="7 8" id="KW-0472">Membrane</keyword>
<name>A0A3P7IZ03_STRVU</name>
<feature type="transmembrane region" description="Helical" evidence="8">
    <location>
        <begin position="141"/>
        <end position="160"/>
    </location>
</feature>
<accession>A0A3P7IZ03</accession>
<feature type="transmembrane region" description="Helical" evidence="8">
    <location>
        <begin position="107"/>
        <end position="129"/>
    </location>
</feature>
<dbReference type="Proteomes" id="UP000270094">
    <property type="component" value="Unassembled WGS sequence"/>
</dbReference>
<dbReference type="AlphaFoldDB" id="A0A3P7IZ03"/>
<evidence type="ECO:0000256" key="2">
    <source>
        <dbReference type="ARBA" id="ARBA00010694"/>
    </source>
</evidence>
<evidence type="ECO:0000313" key="10">
    <source>
        <dbReference type="Proteomes" id="UP000270094"/>
    </source>
</evidence>
<dbReference type="OrthoDB" id="999962at2759"/>
<comment type="subcellular location">
    <subcellularLocation>
        <location evidence="1">Endomembrane system</location>
        <topology evidence="1">Multi-pass membrane protein</topology>
    </subcellularLocation>
</comment>
<dbReference type="InterPro" id="IPR013657">
    <property type="entry name" value="SCL35B1-4/HUT1"/>
</dbReference>
<keyword evidence="10" id="KW-1185">Reference proteome</keyword>
<dbReference type="GO" id="GO:0005462">
    <property type="term" value="F:UDP-N-acetylglucosamine transmembrane transporter activity"/>
    <property type="evidence" value="ECO:0007669"/>
    <property type="project" value="TreeGrafter"/>
</dbReference>